<dbReference type="RefSeq" id="XP_068352629.1">
    <property type="nucleotide sequence ID" value="XM_068509454.1"/>
</dbReference>
<feature type="compositionally biased region" description="Acidic residues" evidence="2">
    <location>
        <begin position="475"/>
        <end position="492"/>
    </location>
</feature>
<keyword evidence="3" id="KW-1133">Transmembrane helix</keyword>
<feature type="compositionally biased region" description="Low complexity" evidence="2">
    <location>
        <begin position="382"/>
        <end position="396"/>
    </location>
</feature>
<keyword evidence="3" id="KW-0472">Membrane</keyword>
<dbReference type="CDD" id="cd02961">
    <property type="entry name" value="PDI_a_family"/>
    <property type="match status" value="1"/>
</dbReference>
<dbReference type="AlphaFoldDB" id="A0A1J4JQI1"/>
<dbReference type="InterPro" id="IPR017937">
    <property type="entry name" value="Thioredoxin_CS"/>
</dbReference>
<feature type="region of interest" description="Disordered" evidence="2">
    <location>
        <begin position="343"/>
        <end position="428"/>
    </location>
</feature>
<gene>
    <name evidence="6" type="ORF">TRFO_34075</name>
</gene>
<dbReference type="InterPro" id="IPR051063">
    <property type="entry name" value="PDI"/>
</dbReference>
<dbReference type="Gene3D" id="3.40.30.10">
    <property type="entry name" value="Glutaredoxin"/>
    <property type="match status" value="1"/>
</dbReference>
<keyword evidence="3" id="KW-0812">Transmembrane</keyword>
<proteinExistence type="inferred from homology"/>
<reference evidence="6" key="1">
    <citation type="submission" date="2016-10" db="EMBL/GenBank/DDBJ databases">
        <authorList>
            <person name="Benchimol M."/>
            <person name="Almeida L.G."/>
            <person name="Vasconcelos A.T."/>
            <person name="Perreira-Neves A."/>
            <person name="Rosa I.A."/>
            <person name="Tasca T."/>
            <person name="Bogo M.R."/>
            <person name="de Souza W."/>
        </authorList>
    </citation>
    <scope>NUCLEOTIDE SEQUENCE [LARGE SCALE GENOMIC DNA]</scope>
    <source>
        <strain evidence="6">K</strain>
    </source>
</reference>
<comment type="caution">
    <text evidence="6">The sequence shown here is derived from an EMBL/GenBank/DDBJ whole genome shotgun (WGS) entry which is preliminary data.</text>
</comment>
<evidence type="ECO:0000313" key="6">
    <source>
        <dbReference type="EMBL" id="OHS99492.1"/>
    </source>
</evidence>
<keyword evidence="4" id="KW-0732">Signal</keyword>
<feature type="chain" id="PRO_5009630174" description="Thioredoxin domain-containing protein" evidence="4">
    <location>
        <begin position="18"/>
        <end position="500"/>
    </location>
</feature>
<organism evidence="6 7">
    <name type="scientific">Tritrichomonas foetus</name>
    <dbReference type="NCBI Taxonomy" id="1144522"/>
    <lineage>
        <taxon>Eukaryota</taxon>
        <taxon>Metamonada</taxon>
        <taxon>Parabasalia</taxon>
        <taxon>Tritrichomonadida</taxon>
        <taxon>Tritrichomonadidae</taxon>
        <taxon>Tritrichomonas</taxon>
    </lineage>
</organism>
<dbReference type="Proteomes" id="UP000179807">
    <property type="component" value="Unassembled WGS sequence"/>
</dbReference>
<dbReference type="GO" id="GO:0003756">
    <property type="term" value="F:protein disulfide isomerase activity"/>
    <property type="evidence" value="ECO:0007669"/>
    <property type="project" value="TreeGrafter"/>
</dbReference>
<dbReference type="PROSITE" id="PS51352">
    <property type="entry name" value="THIOREDOXIN_2"/>
    <property type="match status" value="1"/>
</dbReference>
<name>A0A1J4JQI1_9EUKA</name>
<dbReference type="EMBL" id="MLAK01001003">
    <property type="protein sequence ID" value="OHS99492.1"/>
    <property type="molecule type" value="Genomic_DNA"/>
</dbReference>
<dbReference type="OrthoDB" id="71336at2759"/>
<dbReference type="InterPro" id="IPR036249">
    <property type="entry name" value="Thioredoxin-like_sf"/>
</dbReference>
<feature type="domain" description="Thioredoxin" evidence="5">
    <location>
        <begin position="1"/>
        <end position="120"/>
    </location>
</feature>
<dbReference type="GeneID" id="94844158"/>
<feature type="transmembrane region" description="Helical" evidence="3">
    <location>
        <begin position="436"/>
        <end position="458"/>
    </location>
</feature>
<comment type="similarity">
    <text evidence="1">Belongs to the protein disulfide isomerase family.</text>
</comment>
<evidence type="ECO:0000256" key="1">
    <source>
        <dbReference type="ARBA" id="ARBA00006347"/>
    </source>
</evidence>
<dbReference type="VEuPathDB" id="TrichDB:TRFO_34075"/>
<keyword evidence="7" id="KW-1185">Reference proteome</keyword>
<evidence type="ECO:0000256" key="2">
    <source>
        <dbReference type="SAM" id="MobiDB-lite"/>
    </source>
</evidence>
<protein>
    <recommendedName>
        <fullName evidence="5">Thioredoxin domain-containing protein</fullName>
    </recommendedName>
</protein>
<dbReference type="PROSITE" id="PS00194">
    <property type="entry name" value="THIOREDOXIN_1"/>
    <property type="match status" value="1"/>
</dbReference>
<dbReference type="GO" id="GO:0005783">
    <property type="term" value="C:endoplasmic reticulum"/>
    <property type="evidence" value="ECO:0007669"/>
    <property type="project" value="TreeGrafter"/>
</dbReference>
<evidence type="ECO:0000256" key="4">
    <source>
        <dbReference type="SAM" id="SignalP"/>
    </source>
</evidence>
<dbReference type="SUPFAM" id="SSF52833">
    <property type="entry name" value="Thioredoxin-like"/>
    <property type="match status" value="1"/>
</dbReference>
<feature type="compositionally biased region" description="Basic and acidic residues" evidence="2">
    <location>
        <begin position="350"/>
        <end position="359"/>
    </location>
</feature>
<evidence type="ECO:0000313" key="7">
    <source>
        <dbReference type="Proteomes" id="UP000179807"/>
    </source>
</evidence>
<evidence type="ECO:0000259" key="5">
    <source>
        <dbReference type="PROSITE" id="PS51352"/>
    </source>
</evidence>
<accession>A0A1J4JQI1</accession>
<dbReference type="GO" id="GO:0006457">
    <property type="term" value="P:protein folding"/>
    <property type="evidence" value="ECO:0007669"/>
    <property type="project" value="TreeGrafter"/>
</dbReference>
<dbReference type="InterPro" id="IPR013766">
    <property type="entry name" value="Thioredoxin_domain"/>
</dbReference>
<feature type="compositionally biased region" description="Basic and acidic residues" evidence="2">
    <location>
        <begin position="366"/>
        <end position="379"/>
    </location>
</feature>
<feature type="signal peptide" evidence="4">
    <location>
        <begin position="1"/>
        <end position="17"/>
    </location>
</feature>
<sequence>MLLLFSFLASSIKIIITESNVDEFNQKSATIPAFILFYSPYCGHCTRVHPDWIRFMDLYEKDPDIIVGEVDCVNQRSAAKSIYQVNGYPSFIYILGNTKEEKRVTRTVEAFTKMAEEIKASLKNSDNPKSTCLNFNENDLTNYRYPIFVSNEKVNDVQTCEKLKQLSESTNVHINLFYIDVSQRYQSRIMLSANKFVLVPENSELSVLSNYVKQFMVYQQFGDWSILRDEVYNSIKEFRSRRIALFVSNQESQRNEMKEKYLSISLNEANNFIMNQVNVLDLNKKLPQPITIGENGTLIVSTNGNENFYLIQDIMTKDFQSLLNELNQNPNQCNLGEKIAFFDQPPINHDNNDKTDENKSGNTDTQNKDENHSNNDQNKEANSNSDNNNDNNNNDDNNNRNAQKDEKQEDGDKNPNDRQGENQGEKKNTDINSTSALLLLCVILAICVLVLGLMILSFSRRNLQDRKKLINNEDQDNLEINEEEELGVENQPEEEKSDVV</sequence>
<feature type="compositionally biased region" description="Basic and acidic residues" evidence="2">
    <location>
        <begin position="402"/>
        <end position="428"/>
    </location>
</feature>
<feature type="region of interest" description="Disordered" evidence="2">
    <location>
        <begin position="475"/>
        <end position="500"/>
    </location>
</feature>
<evidence type="ECO:0000256" key="3">
    <source>
        <dbReference type="SAM" id="Phobius"/>
    </source>
</evidence>
<dbReference type="PANTHER" id="PTHR45672">
    <property type="entry name" value="PROTEIN DISULFIDE-ISOMERASE C17H9.14C-RELATED"/>
    <property type="match status" value="1"/>
</dbReference>
<dbReference type="Pfam" id="PF00085">
    <property type="entry name" value="Thioredoxin"/>
    <property type="match status" value="1"/>
</dbReference>